<proteinExistence type="predicted"/>
<dbReference type="AlphaFoldDB" id="A0AAV0CYM9"/>
<organism evidence="2 3">
    <name type="scientific">Cuscuta epithymum</name>
    <dbReference type="NCBI Taxonomy" id="186058"/>
    <lineage>
        <taxon>Eukaryota</taxon>
        <taxon>Viridiplantae</taxon>
        <taxon>Streptophyta</taxon>
        <taxon>Embryophyta</taxon>
        <taxon>Tracheophyta</taxon>
        <taxon>Spermatophyta</taxon>
        <taxon>Magnoliopsida</taxon>
        <taxon>eudicotyledons</taxon>
        <taxon>Gunneridae</taxon>
        <taxon>Pentapetalae</taxon>
        <taxon>asterids</taxon>
        <taxon>lamiids</taxon>
        <taxon>Solanales</taxon>
        <taxon>Convolvulaceae</taxon>
        <taxon>Cuscuteae</taxon>
        <taxon>Cuscuta</taxon>
        <taxon>Cuscuta subgen. Cuscuta</taxon>
    </lineage>
</organism>
<comment type="caution">
    <text evidence="2">The sequence shown here is derived from an EMBL/GenBank/DDBJ whole genome shotgun (WGS) entry which is preliminary data.</text>
</comment>
<reference evidence="2" key="1">
    <citation type="submission" date="2022-07" db="EMBL/GenBank/DDBJ databases">
        <authorList>
            <person name="Macas J."/>
            <person name="Novak P."/>
            <person name="Neumann P."/>
        </authorList>
    </citation>
    <scope>NUCLEOTIDE SEQUENCE</scope>
</reference>
<dbReference type="Proteomes" id="UP001152523">
    <property type="component" value="Unassembled WGS sequence"/>
</dbReference>
<name>A0AAV0CYM9_9ASTE</name>
<keyword evidence="3" id="KW-1185">Reference proteome</keyword>
<evidence type="ECO:0000256" key="1">
    <source>
        <dbReference type="SAM" id="MobiDB-lite"/>
    </source>
</evidence>
<dbReference type="EMBL" id="CAMAPF010000046">
    <property type="protein sequence ID" value="CAH9084522.1"/>
    <property type="molecule type" value="Genomic_DNA"/>
</dbReference>
<evidence type="ECO:0000313" key="2">
    <source>
        <dbReference type="EMBL" id="CAH9084522.1"/>
    </source>
</evidence>
<evidence type="ECO:0000313" key="3">
    <source>
        <dbReference type="Proteomes" id="UP001152523"/>
    </source>
</evidence>
<protein>
    <submittedName>
        <fullName evidence="2">Uncharacterized protein</fullName>
    </submittedName>
</protein>
<accession>A0AAV0CYM9</accession>
<gene>
    <name evidence="2" type="ORF">CEPIT_LOCUS8921</name>
</gene>
<sequence length="113" mass="13163">MIGGDRKRMTLERHMYKGLPPPTRSCRASPLHESFKKTMNIIPNNRASLEKDIEDLQLQLQQERLMWMLFEKTIRRTSSLLSPGHRHFSCVVRTGPDRPVRPGNRSRPEIRSG</sequence>
<feature type="region of interest" description="Disordered" evidence="1">
    <location>
        <begin position="92"/>
        <end position="113"/>
    </location>
</feature>
<feature type="compositionally biased region" description="Basic and acidic residues" evidence="1">
    <location>
        <begin position="95"/>
        <end position="113"/>
    </location>
</feature>